<proteinExistence type="predicted"/>
<keyword evidence="1" id="KW-0812">Transmembrane</keyword>
<name>A0A0F8ZWG5_9ZZZZ</name>
<reference evidence="2" key="1">
    <citation type="journal article" date="2015" name="Nature">
        <title>Complex archaea that bridge the gap between prokaryotes and eukaryotes.</title>
        <authorList>
            <person name="Spang A."/>
            <person name="Saw J.H."/>
            <person name="Jorgensen S.L."/>
            <person name="Zaremba-Niedzwiedzka K."/>
            <person name="Martijn J."/>
            <person name="Lind A.E."/>
            <person name="van Eijk R."/>
            <person name="Schleper C."/>
            <person name="Guy L."/>
            <person name="Ettema T.J."/>
        </authorList>
    </citation>
    <scope>NUCLEOTIDE SEQUENCE</scope>
</reference>
<gene>
    <name evidence="2" type="ORF">LCGC14_2920610</name>
</gene>
<accession>A0A0F8ZWG5</accession>
<feature type="transmembrane region" description="Helical" evidence="1">
    <location>
        <begin position="25"/>
        <end position="45"/>
    </location>
</feature>
<organism evidence="2">
    <name type="scientific">marine sediment metagenome</name>
    <dbReference type="NCBI Taxonomy" id="412755"/>
    <lineage>
        <taxon>unclassified sequences</taxon>
        <taxon>metagenomes</taxon>
        <taxon>ecological metagenomes</taxon>
    </lineage>
</organism>
<keyword evidence="1" id="KW-1133">Transmembrane helix</keyword>
<keyword evidence="1" id="KW-0472">Membrane</keyword>
<sequence length="47" mass="4828">MVQAQGVYTSSGQSAQVTVAGEQDFPLPLIMGLALVGIVIAAIILKK</sequence>
<evidence type="ECO:0000256" key="1">
    <source>
        <dbReference type="SAM" id="Phobius"/>
    </source>
</evidence>
<comment type="caution">
    <text evidence="2">The sequence shown here is derived from an EMBL/GenBank/DDBJ whole genome shotgun (WGS) entry which is preliminary data.</text>
</comment>
<dbReference type="EMBL" id="LAZR01058031">
    <property type="protein sequence ID" value="KKK70774.1"/>
    <property type="molecule type" value="Genomic_DNA"/>
</dbReference>
<dbReference type="AlphaFoldDB" id="A0A0F8ZWG5"/>
<protein>
    <submittedName>
        <fullName evidence="2">Uncharacterized protein</fullName>
    </submittedName>
</protein>
<evidence type="ECO:0000313" key="2">
    <source>
        <dbReference type="EMBL" id="KKK70774.1"/>
    </source>
</evidence>